<dbReference type="SMART" id="SM00248">
    <property type="entry name" value="ANK"/>
    <property type="match status" value="13"/>
</dbReference>
<dbReference type="PROSITE" id="PS50088">
    <property type="entry name" value="ANK_REPEAT"/>
    <property type="match status" value="1"/>
</dbReference>
<feature type="compositionally biased region" description="Pro residues" evidence="4">
    <location>
        <begin position="35"/>
        <end position="45"/>
    </location>
</feature>
<protein>
    <submittedName>
        <fullName evidence="5">Ankyrin repeat containing protein</fullName>
    </submittedName>
</protein>
<feature type="region of interest" description="Disordered" evidence="4">
    <location>
        <begin position="1"/>
        <end position="53"/>
    </location>
</feature>
<evidence type="ECO:0000313" key="6">
    <source>
        <dbReference type="Proteomes" id="UP001446871"/>
    </source>
</evidence>
<dbReference type="PANTHER" id="PTHR24198">
    <property type="entry name" value="ANKYRIN REPEAT AND PROTEIN KINASE DOMAIN-CONTAINING PROTEIN"/>
    <property type="match status" value="1"/>
</dbReference>
<organism evidence="5 6">
    <name type="scientific">Apiospora saccharicola</name>
    <dbReference type="NCBI Taxonomy" id="335842"/>
    <lineage>
        <taxon>Eukaryota</taxon>
        <taxon>Fungi</taxon>
        <taxon>Dikarya</taxon>
        <taxon>Ascomycota</taxon>
        <taxon>Pezizomycotina</taxon>
        <taxon>Sordariomycetes</taxon>
        <taxon>Xylariomycetidae</taxon>
        <taxon>Amphisphaeriales</taxon>
        <taxon>Apiosporaceae</taxon>
        <taxon>Apiospora</taxon>
    </lineage>
</organism>
<accession>A0ABR1UMQ0</accession>
<dbReference type="PROSITE" id="PS50297">
    <property type="entry name" value="ANK_REP_REGION"/>
    <property type="match status" value="1"/>
</dbReference>
<gene>
    <name evidence="5" type="ORF">PG996_010126</name>
</gene>
<dbReference type="InterPro" id="IPR036770">
    <property type="entry name" value="Ankyrin_rpt-contain_sf"/>
</dbReference>
<evidence type="ECO:0000256" key="1">
    <source>
        <dbReference type="ARBA" id="ARBA00022737"/>
    </source>
</evidence>
<dbReference type="InterPro" id="IPR002110">
    <property type="entry name" value="Ankyrin_rpt"/>
</dbReference>
<reference evidence="5 6" key="1">
    <citation type="submission" date="2023-01" db="EMBL/GenBank/DDBJ databases">
        <title>Analysis of 21 Apiospora genomes using comparative genomics revels a genus with tremendous synthesis potential of carbohydrate active enzymes and secondary metabolites.</title>
        <authorList>
            <person name="Sorensen T."/>
        </authorList>
    </citation>
    <scope>NUCLEOTIDE SEQUENCE [LARGE SCALE GENOMIC DNA]</scope>
    <source>
        <strain evidence="5 6">CBS 83171</strain>
    </source>
</reference>
<evidence type="ECO:0000256" key="3">
    <source>
        <dbReference type="PROSITE-ProRule" id="PRU00023"/>
    </source>
</evidence>
<evidence type="ECO:0000256" key="2">
    <source>
        <dbReference type="ARBA" id="ARBA00023043"/>
    </source>
</evidence>
<dbReference type="SUPFAM" id="SSF48403">
    <property type="entry name" value="Ankyrin repeat"/>
    <property type="match status" value="2"/>
</dbReference>
<sequence length="1854" mass="200847">MPGLDGDMEHPSAAEIGQNRLQKLGQEWGIETYSPPNPLMRPETPPSYQTESDDALAEELLKRQRMSESHGSHGKVGLSRAFTTKKKHWEYKEIYNALTTHVTNKGAPGVAQALIAKLNLVGGNVNLAQKSRTSLLTRRKSLDLAERSQVLQRAVENGQREMVEVLLPFADALSLDTALPISLQNQDTSLAMLLVSYGASVASTEECQDAFRRICAQGGNADLVSMVLVSDGRPAHECVSQCMVDAARAGCLSTVMALSQSSADGNHDGAAALKTAIGLGRRDITLAILLGHKPPGEPGLSEVFEQLMHHQNINANEKTTLAEVLLCAGAGGDSVARALVHASAIDYLDMVHLLVQYDASVEYDNAVALKRAISKGKLDLADILLNGTAPLNPALASECVAAMPKKMRFEDRQKLLDLLLRKGASGEALDEALVDAAEAGDADSAKLLVTSQFPGKVVGDRSLKKGPRSMVFERHEVASSDHKGALALQLAVKQSNVPMMKVILANRPPANEAMAQVFPSVRNLPRLERYQMTEAFLAAGVSGPSVHSALQNVVDELPPHRDDRLIALLLRSNADVNFNEGAAITAAISQKDMSLFTRLMRSNPTPTTAAKALPLAMMVNNLDKRLRMVSQLLATGGGQDATHVSAAVDKVLQANPVDKALLKVLLEQGNVDINTNNGMGVIHATQDSDPEVLQLVLDLGRPNEKTVEQAMQHLSNFPSGASKAEKLSALLRKSQSPEVISKLLVEEVHAIVKIPLEERTMSVARTLLANGADINAFNGEALCRAVASADTPVVDLLFRSCPSPHTLSFAMPHALRIKDPMDRLTFAQRILEGGIPPVEVNRALVFAVNTYPDDIPLINALLAYADTNDGTALIEAIKGESQDVVELILGKKKFSSEVLNQSFTQATRGKNRRQRSISCGSLLKAGASGEVVSDALLAAATDGDLELGTIIVQNGGSIDHKDGQAIVEACRSGATGVLGMLLSGEAKVAQPVLRKGFQAATEISDLEKRADIFKLLLQQGVTGEVVDAQLISAERYGDAGTGLLKLLLAYGASPDYKNGEAVAMAIESAFLTNLEMLLGIVEVGGKQKKPSSATLVRAIDSCWNLSRDTRYTVMTWIFQAGKPVPSTLHGALGRVVNEEDPEERLIQLLIANRANPTANGCQTLIDGTRTLPPSMFAHLLESKVTSEDASEVFKQAFALENVESWLSNTGLEIARLLLKKGAVGDGVSSAFAAILGKYAKDPGNLTQSFLELLLAHNADVNFNQGEALQVAASQGKSDLVRRLLQQNPNTEALTLAFRRIFDTETTEDEICELIQLLTGHSEGENRVDVMFTYPDSEPVMVRALSRFPRSTAVLQALLDAGYYHDQMTSCQVMPEVEENEQVTLLAWAILQPQKKISSTVITLLINRGAKVDFETRITRITPLMLAIDARRQDIVKALLLAGAEVDITDATGRSPLSTASAIGGDLAITMMSNLLAAGASRNDGSLHNAARELNVQAMQILVEYRHEPDFPSPQHGGRSALGELCLHAADVGPITAIKEKAMERAINFLLQDSDITVQSDGKSVLLLALESVDPLTTAKVLLRAGMWKYINKPFNQYTDGTFTYSPTQYVSRVMPQTQVTPQLLALIKANRGTDVYYANSGPQPEGAVGMPEVVLSAEQERKARLDRAARESEDHAASIARQKELAAVQAQIWAAQAELEDVRKQRAHSEELSAIQERAHVEEQLFAKAMAQQRARQTEEVLHQQALTDANVRRARDVGNTELALENQRQSRMLEWERDLGNERVGNANQLSSIRLREREEMDRFDKSADGRFRDRIREQKKLVDSQNNLATNLGGQGQAARRQQIGYVSGELD</sequence>
<feature type="repeat" description="ANK" evidence="3">
    <location>
        <begin position="1418"/>
        <end position="1450"/>
    </location>
</feature>
<evidence type="ECO:0000313" key="5">
    <source>
        <dbReference type="EMBL" id="KAK8060196.1"/>
    </source>
</evidence>
<dbReference type="Pfam" id="PF00023">
    <property type="entry name" value="Ank"/>
    <property type="match status" value="1"/>
</dbReference>
<keyword evidence="6" id="KW-1185">Reference proteome</keyword>
<comment type="caution">
    <text evidence="5">The sequence shown here is derived from an EMBL/GenBank/DDBJ whole genome shotgun (WGS) entry which is preliminary data.</text>
</comment>
<dbReference type="EMBL" id="JAQQWM010000006">
    <property type="protein sequence ID" value="KAK8060196.1"/>
    <property type="molecule type" value="Genomic_DNA"/>
</dbReference>
<dbReference type="Proteomes" id="UP001446871">
    <property type="component" value="Unassembled WGS sequence"/>
</dbReference>
<keyword evidence="1" id="KW-0677">Repeat</keyword>
<proteinExistence type="predicted"/>
<dbReference type="PANTHER" id="PTHR24198:SF165">
    <property type="entry name" value="ANKYRIN REPEAT-CONTAINING PROTEIN-RELATED"/>
    <property type="match status" value="1"/>
</dbReference>
<keyword evidence="2 3" id="KW-0040">ANK repeat</keyword>
<evidence type="ECO:0000256" key="4">
    <source>
        <dbReference type="SAM" id="MobiDB-lite"/>
    </source>
</evidence>
<name>A0ABR1UMQ0_9PEZI</name>
<dbReference type="Gene3D" id="1.25.40.20">
    <property type="entry name" value="Ankyrin repeat-containing domain"/>
    <property type="match status" value="6"/>
</dbReference>